<keyword evidence="13 16" id="KW-0472">Membrane</keyword>
<accession>A0AAN8EE95</accession>
<reference evidence="19 20" key="1">
    <citation type="submission" date="2022-12" db="EMBL/GenBank/DDBJ databases">
        <title>Genomic features and morphological characterization of a novel Knufia sp. strain isolated from spacecraft assembly facility.</title>
        <authorList>
            <person name="Teixeira M."/>
            <person name="Chander A.M."/>
            <person name="Stajich J.E."/>
            <person name="Venkateswaran K."/>
        </authorList>
    </citation>
    <scope>NUCLEOTIDE SEQUENCE [LARGE SCALE GENOMIC DNA]</scope>
    <source>
        <strain evidence="19 20">FJI-L2-BK-P2</strain>
    </source>
</reference>
<feature type="transmembrane region" description="Helical" evidence="16">
    <location>
        <begin position="447"/>
        <end position="465"/>
    </location>
</feature>
<evidence type="ECO:0000256" key="7">
    <source>
        <dbReference type="ARBA" id="ARBA00022824"/>
    </source>
</evidence>
<keyword evidence="11 16" id="KW-1133">Transmembrane helix</keyword>
<keyword evidence="7 16" id="KW-0256">Endoplasmic reticulum</keyword>
<keyword evidence="10" id="KW-0444">Lipid biosynthesis</keyword>
<dbReference type="InterPro" id="IPR013698">
    <property type="entry name" value="Squalene_epoxidase"/>
</dbReference>
<comment type="pathway">
    <text evidence="15">Steroid metabolism; ergosterol biosynthesis.</text>
</comment>
<dbReference type="GO" id="GO:0050660">
    <property type="term" value="F:flavin adenine dinucleotide binding"/>
    <property type="evidence" value="ECO:0007669"/>
    <property type="project" value="UniProtKB-UniRule"/>
</dbReference>
<keyword evidence="6 16" id="KW-0812">Transmembrane</keyword>
<evidence type="ECO:0000256" key="11">
    <source>
        <dbReference type="ARBA" id="ARBA00022989"/>
    </source>
</evidence>
<evidence type="ECO:0000256" key="16">
    <source>
        <dbReference type="RuleBase" id="RU367121"/>
    </source>
</evidence>
<evidence type="ECO:0000256" key="10">
    <source>
        <dbReference type="ARBA" id="ARBA00022955"/>
    </source>
</evidence>
<evidence type="ECO:0000256" key="9">
    <source>
        <dbReference type="ARBA" id="ARBA00022848"/>
    </source>
</evidence>
<comment type="cofactor">
    <cofactor evidence="1 16">
        <name>FAD</name>
        <dbReference type="ChEBI" id="CHEBI:57692"/>
    </cofactor>
</comment>
<dbReference type="PANTHER" id="PTHR10835:SF0">
    <property type="entry name" value="SQUALENE MONOOXYGENASE"/>
    <property type="match status" value="1"/>
</dbReference>
<evidence type="ECO:0000256" key="4">
    <source>
        <dbReference type="ARBA" id="ARBA00008802"/>
    </source>
</evidence>
<dbReference type="GO" id="GO:0004506">
    <property type="term" value="F:squalene monooxygenase activity"/>
    <property type="evidence" value="ECO:0007669"/>
    <property type="project" value="UniProtKB-UniRule"/>
</dbReference>
<keyword evidence="14" id="KW-0753">Steroid metabolism</keyword>
<gene>
    <name evidence="19" type="primary">ERG1</name>
    <name evidence="19" type="ORF">OHC33_009607</name>
</gene>
<keyword evidence="20" id="KW-1185">Reference proteome</keyword>
<evidence type="ECO:0000259" key="18">
    <source>
        <dbReference type="Pfam" id="PF08491"/>
    </source>
</evidence>
<evidence type="ECO:0000256" key="15">
    <source>
        <dbReference type="ARBA" id="ARBA00029435"/>
    </source>
</evidence>
<feature type="compositionally biased region" description="Basic and acidic residues" evidence="17">
    <location>
        <begin position="126"/>
        <end position="139"/>
    </location>
</feature>
<dbReference type="AlphaFoldDB" id="A0AAN8EE95"/>
<evidence type="ECO:0000313" key="19">
    <source>
        <dbReference type="EMBL" id="KAK5949433.1"/>
    </source>
</evidence>
<evidence type="ECO:0000313" key="20">
    <source>
        <dbReference type="Proteomes" id="UP001316803"/>
    </source>
</evidence>
<evidence type="ECO:0000256" key="1">
    <source>
        <dbReference type="ARBA" id="ARBA00001974"/>
    </source>
</evidence>
<feature type="region of interest" description="Disordered" evidence="17">
    <location>
        <begin position="120"/>
        <end position="139"/>
    </location>
</feature>
<evidence type="ECO:0000256" key="17">
    <source>
        <dbReference type="SAM" id="MobiDB-lite"/>
    </source>
</evidence>
<keyword evidence="5 16" id="KW-0285">Flavoprotein</keyword>
<dbReference type="PANTHER" id="PTHR10835">
    <property type="entry name" value="SQUALENE MONOOXYGENASE"/>
    <property type="match status" value="1"/>
</dbReference>
<evidence type="ECO:0000256" key="14">
    <source>
        <dbReference type="ARBA" id="ARBA00023221"/>
    </source>
</evidence>
<comment type="caution">
    <text evidence="19">The sequence shown here is derived from an EMBL/GenBank/DDBJ whole genome shotgun (WGS) entry which is preliminary data.</text>
</comment>
<evidence type="ECO:0000256" key="13">
    <source>
        <dbReference type="ARBA" id="ARBA00023136"/>
    </source>
</evidence>
<dbReference type="FunFam" id="3.50.50.60:FF:000166">
    <property type="entry name" value="Squalene monooxygenase Erg1"/>
    <property type="match status" value="1"/>
</dbReference>
<dbReference type="EC" id="1.14.14.17" evidence="16"/>
<evidence type="ECO:0000256" key="8">
    <source>
        <dbReference type="ARBA" id="ARBA00022827"/>
    </source>
</evidence>
<proteinExistence type="inferred from homology"/>
<dbReference type="InterPro" id="IPR036188">
    <property type="entry name" value="FAD/NAD-bd_sf"/>
</dbReference>
<evidence type="ECO:0000256" key="12">
    <source>
        <dbReference type="ARBA" id="ARBA00023002"/>
    </source>
</evidence>
<dbReference type="Gene3D" id="3.50.50.60">
    <property type="entry name" value="FAD/NAD(P)-binding domain"/>
    <property type="match status" value="1"/>
</dbReference>
<evidence type="ECO:0000256" key="5">
    <source>
        <dbReference type="ARBA" id="ARBA00022630"/>
    </source>
</evidence>
<protein>
    <recommendedName>
        <fullName evidence="16">Squalene monooxygenase</fullName>
        <ecNumber evidence="16">1.14.14.17</ecNumber>
    </recommendedName>
</protein>
<evidence type="ECO:0000256" key="2">
    <source>
        <dbReference type="ARBA" id="ARBA00004154"/>
    </source>
</evidence>
<dbReference type="SUPFAM" id="SSF51905">
    <property type="entry name" value="FAD/NAD(P)-binding domain"/>
    <property type="match status" value="1"/>
</dbReference>
<keyword evidence="9" id="KW-0492">Microsome</keyword>
<dbReference type="PRINTS" id="PR00420">
    <property type="entry name" value="RNGMNOXGNASE"/>
</dbReference>
<evidence type="ECO:0000256" key="3">
    <source>
        <dbReference type="ARBA" id="ARBA00004477"/>
    </source>
</evidence>
<dbReference type="EMBL" id="JAKLMC020000036">
    <property type="protein sequence ID" value="KAK5949433.1"/>
    <property type="molecule type" value="Genomic_DNA"/>
</dbReference>
<keyword evidence="8 16" id="KW-0274">FAD</keyword>
<comment type="subcellular location">
    <subcellularLocation>
        <location evidence="3 16">Endoplasmic reticulum membrane</location>
        <topology evidence="3 16">Multi-pass membrane protein</topology>
    </subcellularLocation>
    <subcellularLocation>
        <location evidence="2">Microsome membrane</location>
        <topology evidence="2">Multi-pass membrane protein</topology>
    </subcellularLocation>
</comment>
<keyword evidence="10" id="KW-0443">Lipid metabolism</keyword>
<comment type="similarity">
    <text evidence="4 16">Belongs to the squalene monooxygenase family.</text>
</comment>
<evidence type="ECO:0000256" key="6">
    <source>
        <dbReference type="ARBA" id="ARBA00022692"/>
    </source>
</evidence>
<dbReference type="Proteomes" id="UP001316803">
    <property type="component" value="Unassembled WGS sequence"/>
</dbReference>
<dbReference type="GO" id="GO:0005789">
    <property type="term" value="C:endoplasmic reticulum membrane"/>
    <property type="evidence" value="ECO:0007669"/>
    <property type="project" value="UniProtKB-SubCell"/>
</dbReference>
<dbReference type="GO" id="GO:0006696">
    <property type="term" value="P:ergosterol biosynthetic process"/>
    <property type="evidence" value="ECO:0007669"/>
    <property type="project" value="TreeGrafter"/>
</dbReference>
<feature type="domain" description="Squalene epoxidase" evidence="18">
    <location>
        <begin position="200"/>
        <end position="473"/>
    </location>
</feature>
<comment type="function">
    <text evidence="16">Catalyzes the stereospecific oxidation of squalene to (S)-2,3-epoxysqualene, and is considered to be a rate-limiting enzyme in steroid biosynthesis.</text>
</comment>
<sequence>MPYISDTPSETSIESTHDIQEERRRLHHDADVVIVGAGVVGSTLAVALGDQGRSVILLEKSLKEPDRIVGELLQPGGVEALRKLGLRDCLDDIDAVTVKGYGVFYHKVPVHIPYPSNAVEQSESLEQEKSNHKPRRAEGRSFHHGRFISKLRAAAMSHPNVTVFETEVIEPIAFTSERGQRVIGVQTLTKKVQKDYFFGALTIVADGYSSKFRKQYSAATPVSKSKFWGLELQHESCPLPMPEHGHVILSDSAPVLLYQIGSHETRALVDIPENTPSASLAQGGVKAHLQKIVLPSLPEQVQPTFAEAIERGHFRSMPNSFLPASTNCTPGVALLGDALNMRHPLTGGGMTVALNDIVLLKQLLDPSIVPDLENTQLVLKQFKVFHWQRKNLTAVINILAQALYSLFAANDPQLKYLQKGCFRYFQMGGNCIDGPVGLLAGIIRQPFVLFYHFFAVAFLSIWVMLCEQGVLGAVTGWSAVQGVLIFYKACVVLFPYIWAEVKS</sequence>
<keyword evidence="12 16" id="KW-0560">Oxidoreductase</keyword>
<keyword evidence="10" id="KW-0752">Steroid biosynthesis</keyword>
<name>A0AAN8EE95_9EURO</name>
<feature type="transmembrane region" description="Helical" evidence="16">
    <location>
        <begin position="477"/>
        <end position="499"/>
    </location>
</feature>
<dbReference type="InterPro" id="IPR040125">
    <property type="entry name" value="Squalene_monox"/>
</dbReference>
<dbReference type="Pfam" id="PF08491">
    <property type="entry name" value="SE"/>
    <property type="match status" value="1"/>
</dbReference>
<comment type="catalytic activity">
    <reaction evidence="16">
        <text>squalene + reduced [NADPH--hemoprotein reductase] + O2 = (S)-2,3-epoxysqualene + oxidized [NADPH--hemoprotein reductase] + H2O + H(+)</text>
        <dbReference type="Rhea" id="RHEA:25282"/>
        <dbReference type="Rhea" id="RHEA-COMP:11964"/>
        <dbReference type="Rhea" id="RHEA-COMP:11965"/>
        <dbReference type="ChEBI" id="CHEBI:15377"/>
        <dbReference type="ChEBI" id="CHEBI:15378"/>
        <dbReference type="ChEBI" id="CHEBI:15379"/>
        <dbReference type="ChEBI" id="CHEBI:15440"/>
        <dbReference type="ChEBI" id="CHEBI:15441"/>
        <dbReference type="ChEBI" id="CHEBI:57618"/>
        <dbReference type="ChEBI" id="CHEBI:58210"/>
        <dbReference type="EC" id="1.14.14.17"/>
    </reaction>
</comment>
<organism evidence="19 20">
    <name type="scientific">Knufia fluminis</name>
    <dbReference type="NCBI Taxonomy" id="191047"/>
    <lineage>
        <taxon>Eukaryota</taxon>
        <taxon>Fungi</taxon>
        <taxon>Dikarya</taxon>
        <taxon>Ascomycota</taxon>
        <taxon>Pezizomycotina</taxon>
        <taxon>Eurotiomycetes</taxon>
        <taxon>Chaetothyriomycetidae</taxon>
        <taxon>Chaetothyriales</taxon>
        <taxon>Trichomeriaceae</taxon>
        <taxon>Knufia</taxon>
    </lineage>
</organism>